<keyword evidence="3" id="KW-0805">Transcription regulation</keyword>
<evidence type="ECO:0000313" key="8">
    <source>
        <dbReference type="EMBL" id="KAG0489502.1"/>
    </source>
</evidence>
<dbReference type="SUPFAM" id="SSF118290">
    <property type="entry name" value="WRKY DNA-binding domain"/>
    <property type="match status" value="1"/>
</dbReference>
<evidence type="ECO:0000256" key="4">
    <source>
        <dbReference type="ARBA" id="ARBA00023125"/>
    </source>
</evidence>
<keyword evidence="4" id="KW-0238">DNA-binding</keyword>
<evidence type="ECO:0000256" key="2">
    <source>
        <dbReference type="ARBA" id="ARBA00022737"/>
    </source>
</evidence>
<dbReference type="PANTHER" id="PTHR31221:SF42">
    <property type="entry name" value="WRKY TRANSCRIPTION FACTOR 49-RELATED"/>
    <property type="match status" value="1"/>
</dbReference>
<evidence type="ECO:0000256" key="1">
    <source>
        <dbReference type="ARBA" id="ARBA00004123"/>
    </source>
</evidence>
<dbReference type="OrthoDB" id="652816at2759"/>
<dbReference type="SMART" id="SM00774">
    <property type="entry name" value="WRKY"/>
    <property type="match status" value="1"/>
</dbReference>
<proteinExistence type="predicted"/>
<keyword evidence="5" id="KW-0804">Transcription</keyword>
<dbReference type="Proteomes" id="UP000639772">
    <property type="component" value="Chromosome 3"/>
</dbReference>
<dbReference type="Gene3D" id="2.20.25.80">
    <property type="entry name" value="WRKY domain"/>
    <property type="match status" value="1"/>
</dbReference>
<dbReference type="PROSITE" id="PS50811">
    <property type="entry name" value="WRKY"/>
    <property type="match status" value="1"/>
</dbReference>
<dbReference type="InterPro" id="IPR003657">
    <property type="entry name" value="WRKY_dom"/>
</dbReference>
<dbReference type="PANTHER" id="PTHR31221">
    <property type="entry name" value="WRKY TRANSCRIPTION FACTOR PROTEIN 1-RELATED"/>
    <property type="match status" value="1"/>
</dbReference>
<evidence type="ECO:0000313" key="9">
    <source>
        <dbReference type="Proteomes" id="UP000639772"/>
    </source>
</evidence>
<dbReference type="AlphaFoldDB" id="A0A835V8M1"/>
<comment type="caution">
    <text evidence="8">The sequence shown here is derived from an EMBL/GenBank/DDBJ whole genome shotgun (WGS) entry which is preliminary data.</text>
</comment>
<evidence type="ECO:0000259" key="7">
    <source>
        <dbReference type="PROSITE" id="PS50811"/>
    </source>
</evidence>
<gene>
    <name evidence="8" type="ORF">HPP92_006365</name>
</gene>
<evidence type="ECO:0000256" key="6">
    <source>
        <dbReference type="ARBA" id="ARBA00023242"/>
    </source>
</evidence>
<organism evidence="8 9">
    <name type="scientific">Vanilla planifolia</name>
    <name type="common">Vanilla</name>
    <dbReference type="NCBI Taxonomy" id="51239"/>
    <lineage>
        <taxon>Eukaryota</taxon>
        <taxon>Viridiplantae</taxon>
        <taxon>Streptophyta</taxon>
        <taxon>Embryophyta</taxon>
        <taxon>Tracheophyta</taxon>
        <taxon>Spermatophyta</taxon>
        <taxon>Magnoliopsida</taxon>
        <taxon>Liliopsida</taxon>
        <taxon>Asparagales</taxon>
        <taxon>Orchidaceae</taxon>
        <taxon>Vanilloideae</taxon>
        <taxon>Vanilleae</taxon>
        <taxon>Vanilla</taxon>
    </lineage>
</organism>
<dbReference type="GO" id="GO:0003700">
    <property type="term" value="F:DNA-binding transcription factor activity"/>
    <property type="evidence" value="ECO:0007669"/>
    <property type="project" value="InterPro"/>
</dbReference>
<keyword evidence="2" id="KW-0677">Repeat</keyword>
<dbReference type="GO" id="GO:0043565">
    <property type="term" value="F:sequence-specific DNA binding"/>
    <property type="evidence" value="ECO:0007669"/>
    <property type="project" value="InterPro"/>
</dbReference>
<accession>A0A835V8M1</accession>
<dbReference type="InterPro" id="IPR044810">
    <property type="entry name" value="WRKY_plant"/>
</dbReference>
<evidence type="ECO:0000256" key="3">
    <source>
        <dbReference type="ARBA" id="ARBA00023015"/>
    </source>
</evidence>
<protein>
    <recommendedName>
        <fullName evidence="7">WRKY domain-containing protein</fullName>
    </recommendedName>
</protein>
<evidence type="ECO:0000256" key="5">
    <source>
        <dbReference type="ARBA" id="ARBA00023163"/>
    </source>
</evidence>
<reference evidence="8 9" key="1">
    <citation type="journal article" date="2020" name="Nat. Food">
        <title>A phased Vanilla planifolia genome enables genetic improvement of flavour and production.</title>
        <authorList>
            <person name="Hasing T."/>
            <person name="Tang H."/>
            <person name="Brym M."/>
            <person name="Khazi F."/>
            <person name="Huang T."/>
            <person name="Chambers A.H."/>
        </authorList>
    </citation>
    <scope>NUCLEOTIDE SEQUENCE [LARGE SCALE GENOMIC DNA]</scope>
    <source>
        <tissue evidence="8">Leaf</tissue>
    </source>
</reference>
<dbReference type="Pfam" id="PF03106">
    <property type="entry name" value="WRKY"/>
    <property type="match status" value="1"/>
</dbReference>
<name>A0A835V8M1_VANPL</name>
<comment type="subcellular location">
    <subcellularLocation>
        <location evidence="1">Nucleus</location>
    </subcellularLocation>
</comment>
<dbReference type="InterPro" id="IPR036576">
    <property type="entry name" value="WRKY_dom_sf"/>
</dbReference>
<dbReference type="EMBL" id="JADCNM010000003">
    <property type="protein sequence ID" value="KAG0489502.1"/>
    <property type="molecule type" value="Genomic_DNA"/>
</dbReference>
<feature type="domain" description="WRKY" evidence="7">
    <location>
        <begin position="201"/>
        <end position="266"/>
    </location>
</feature>
<keyword evidence="6" id="KW-0539">Nucleus</keyword>
<dbReference type="FunFam" id="2.20.25.80:FF:000006">
    <property type="entry name" value="WRKY transcription factor"/>
    <property type="match status" value="1"/>
</dbReference>
<sequence>MTWPAYEAADFFPSAFNGILFSSPTKCTGGRGRQMPVHSLKVKGHPQEQDKLHNSSDGPYYSIFTAHASPCANCWCPTVVVLTDNLPLTRQLDTLHLLKKPRSQELHEDMLTPNKSGMNLLEALGEEVSMEELLQDCEATEQGAAPPPLPHNLYSSLTVGDIESALLMGCNDGYKPVSVELPEKGVKAKLENKYCLRMKACANGLADDGYKWRKYGQKSIKNSPNPRSYYRCTNPRCSAKKQVERSIEDPETLIITYEGLHLHYTYSHFLPQHQDFPTAENQATKKTKTLPMALHTQISKAKQRQPTVERWAPKEQLPQLQQLPWENHNLSEFDMVETQSLQEGNEEEGLFYDAQASQGLLEDVVPLMVRQPCTSARYSIEPSYTYQASSPSYSSYLCLPQGFDLSVLSSMV</sequence>
<dbReference type="GO" id="GO:0005634">
    <property type="term" value="C:nucleus"/>
    <property type="evidence" value="ECO:0007669"/>
    <property type="project" value="UniProtKB-SubCell"/>
</dbReference>